<feature type="compositionally biased region" description="Acidic residues" evidence="2">
    <location>
        <begin position="313"/>
        <end position="322"/>
    </location>
</feature>
<reference evidence="4 5" key="1">
    <citation type="submission" date="2021-06" db="EMBL/GenBank/DDBJ databases">
        <title>Chromosome-level genome assembly of the red-tail catfish (Hemibagrus wyckioides).</title>
        <authorList>
            <person name="Shao F."/>
        </authorList>
    </citation>
    <scope>NUCLEOTIDE SEQUENCE [LARGE SCALE GENOMIC DNA]</scope>
    <source>
        <strain evidence="4">EC202008001</strain>
        <tissue evidence="4">Blood</tissue>
    </source>
</reference>
<feature type="compositionally biased region" description="Basic and acidic residues" evidence="2">
    <location>
        <begin position="337"/>
        <end position="347"/>
    </location>
</feature>
<dbReference type="GO" id="GO:0008270">
    <property type="term" value="F:zinc ion binding"/>
    <property type="evidence" value="ECO:0007669"/>
    <property type="project" value="UniProtKB-KW"/>
</dbReference>
<feature type="compositionally biased region" description="Basic and acidic residues" evidence="2">
    <location>
        <begin position="246"/>
        <end position="262"/>
    </location>
</feature>
<comment type="caution">
    <text evidence="4">The sequence shown here is derived from an EMBL/GenBank/DDBJ whole genome shotgun (WGS) entry which is preliminary data.</text>
</comment>
<dbReference type="EMBL" id="JAHKSW010000024">
    <property type="protein sequence ID" value="KAG7317442.1"/>
    <property type="molecule type" value="Genomic_DNA"/>
</dbReference>
<keyword evidence="1" id="KW-0479">Metal-binding</keyword>
<protein>
    <recommendedName>
        <fullName evidence="3">C2H2-type domain-containing protein</fullName>
    </recommendedName>
</protein>
<keyword evidence="1" id="KW-0862">Zinc</keyword>
<feature type="region of interest" description="Disordered" evidence="2">
    <location>
        <begin position="233"/>
        <end position="269"/>
    </location>
</feature>
<evidence type="ECO:0000256" key="2">
    <source>
        <dbReference type="SAM" id="MobiDB-lite"/>
    </source>
</evidence>
<evidence type="ECO:0000313" key="4">
    <source>
        <dbReference type="EMBL" id="KAG7317442.1"/>
    </source>
</evidence>
<evidence type="ECO:0000256" key="1">
    <source>
        <dbReference type="PROSITE-ProRule" id="PRU00042"/>
    </source>
</evidence>
<feature type="region of interest" description="Disordered" evidence="2">
    <location>
        <begin position="147"/>
        <end position="202"/>
    </location>
</feature>
<dbReference type="Proteomes" id="UP000824219">
    <property type="component" value="Linkage Group LG24"/>
</dbReference>
<sequence>MNGALYISFFQGQLESVLEQVVQLAVTEITGTVGASLSSMLLETARKEQDNQRLRDTIQSAGRVDRERVESSDPEPQHAASRPASHPDSLRHEQKRRAVGQLKVVMERVLEFAVRELSKIVEDSFDDVLLELRKTERENDELMEKVRGAEENGAGETEMTKPQVEQVGSPNSTNVVKNEERADEKEEETEQMQSTEDSAPPAVISVSQDWVPVLDQVFGQKWCADIWPVKEPGDVKVEPPCFSPEEPIRQDPEPHSKDDQSERPQWLQDAGALTVTFDAHQTSETSLTGDDVQLKSPSMLHRLLTLPSQLLDGEEESMESEESLLNAITSLHGAQTPHRDASRVDEHDGAEDLEDQEEEEGQEEEETKPRSCRSGRKNHVCKTCGRKFSRAHLLKAHRLTHKEARSPFSKLHTHTCTDSGKTT</sequence>
<dbReference type="OrthoDB" id="8961020at2759"/>
<dbReference type="AlphaFoldDB" id="A0A9D3N872"/>
<evidence type="ECO:0000259" key="3">
    <source>
        <dbReference type="PROSITE" id="PS50157"/>
    </source>
</evidence>
<evidence type="ECO:0000313" key="5">
    <source>
        <dbReference type="Proteomes" id="UP000824219"/>
    </source>
</evidence>
<feature type="compositionally biased region" description="Polar residues" evidence="2">
    <location>
        <begin position="166"/>
        <end position="176"/>
    </location>
</feature>
<name>A0A9D3N872_9TELE</name>
<keyword evidence="1" id="KW-0863">Zinc-finger</keyword>
<feature type="domain" description="C2H2-type" evidence="3">
    <location>
        <begin position="379"/>
        <end position="406"/>
    </location>
</feature>
<organism evidence="4 5">
    <name type="scientific">Hemibagrus wyckioides</name>
    <dbReference type="NCBI Taxonomy" id="337641"/>
    <lineage>
        <taxon>Eukaryota</taxon>
        <taxon>Metazoa</taxon>
        <taxon>Chordata</taxon>
        <taxon>Craniata</taxon>
        <taxon>Vertebrata</taxon>
        <taxon>Euteleostomi</taxon>
        <taxon>Actinopterygii</taxon>
        <taxon>Neopterygii</taxon>
        <taxon>Teleostei</taxon>
        <taxon>Ostariophysi</taxon>
        <taxon>Siluriformes</taxon>
        <taxon>Bagridae</taxon>
        <taxon>Hemibagrus</taxon>
    </lineage>
</organism>
<keyword evidence="5" id="KW-1185">Reference proteome</keyword>
<feature type="region of interest" description="Disordered" evidence="2">
    <location>
        <begin position="313"/>
        <end position="379"/>
    </location>
</feature>
<dbReference type="InterPro" id="IPR036236">
    <property type="entry name" value="Znf_C2H2_sf"/>
</dbReference>
<proteinExistence type="predicted"/>
<gene>
    <name evidence="4" type="ORF">KOW79_019740</name>
</gene>
<dbReference type="InterPro" id="IPR013087">
    <property type="entry name" value="Znf_C2H2_type"/>
</dbReference>
<dbReference type="PROSITE" id="PS50157">
    <property type="entry name" value="ZINC_FINGER_C2H2_2"/>
    <property type="match status" value="1"/>
</dbReference>
<feature type="compositionally biased region" description="Acidic residues" evidence="2">
    <location>
        <begin position="348"/>
        <end position="366"/>
    </location>
</feature>
<feature type="compositionally biased region" description="Basic residues" evidence="2">
    <location>
        <begin position="370"/>
        <end position="379"/>
    </location>
</feature>
<feature type="region of interest" description="Disordered" evidence="2">
    <location>
        <begin position="58"/>
        <end position="96"/>
    </location>
</feature>
<dbReference type="PROSITE" id="PS00028">
    <property type="entry name" value="ZINC_FINGER_C2H2_1"/>
    <property type="match status" value="1"/>
</dbReference>
<dbReference type="Gene3D" id="3.30.160.60">
    <property type="entry name" value="Classic Zinc Finger"/>
    <property type="match status" value="1"/>
</dbReference>
<dbReference type="SUPFAM" id="SSF57667">
    <property type="entry name" value="beta-beta-alpha zinc fingers"/>
    <property type="match status" value="1"/>
</dbReference>
<accession>A0A9D3N872</accession>